<dbReference type="PROSITE" id="PS51257">
    <property type="entry name" value="PROKAR_LIPOPROTEIN"/>
    <property type="match status" value="1"/>
</dbReference>
<feature type="region of interest" description="Disordered" evidence="1">
    <location>
        <begin position="191"/>
        <end position="228"/>
    </location>
</feature>
<gene>
    <name evidence="2" type="ORF">J5Y10_06540</name>
</gene>
<accession>A0A940MWS2</accession>
<evidence type="ECO:0000313" key="2">
    <source>
        <dbReference type="EMBL" id="MBP0492435.1"/>
    </source>
</evidence>
<dbReference type="AlphaFoldDB" id="A0A940MWS2"/>
<dbReference type="EMBL" id="JAGIZA010000003">
    <property type="protein sequence ID" value="MBP0492435.1"/>
    <property type="molecule type" value="Genomic_DNA"/>
</dbReference>
<dbReference type="Proteomes" id="UP000677537">
    <property type="component" value="Unassembled WGS sequence"/>
</dbReference>
<proteinExistence type="predicted"/>
<comment type="caution">
    <text evidence="2">The sequence shown here is derived from an EMBL/GenBank/DDBJ whole genome shotgun (WGS) entry which is preliminary data.</text>
</comment>
<protein>
    <submittedName>
        <fullName evidence="2">Uncharacterized protein</fullName>
    </submittedName>
</protein>
<dbReference type="RefSeq" id="WP_209371981.1">
    <property type="nucleotide sequence ID" value="NZ_JAGIZA010000003.1"/>
</dbReference>
<keyword evidence="3" id="KW-1185">Reference proteome</keyword>
<evidence type="ECO:0000313" key="3">
    <source>
        <dbReference type="Proteomes" id="UP000677537"/>
    </source>
</evidence>
<name>A0A940MWS2_9PROT</name>
<organism evidence="2 3">
    <name type="scientific">Roseomonas indoligenes</name>
    <dbReference type="NCBI Taxonomy" id="2820811"/>
    <lineage>
        <taxon>Bacteria</taxon>
        <taxon>Pseudomonadati</taxon>
        <taxon>Pseudomonadota</taxon>
        <taxon>Alphaproteobacteria</taxon>
        <taxon>Acetobacterales</taxon>
        <taxon>Roseomonadaceae</taxon>
        <taxon>Roseomonas</taxon>
    </lineage>
</organism>
<evidence type="ECO:0000256" key="1">
    <source>
        <dbReference type="SAM" id="MobiDB-lite"/>
    </source>
</evidence>
<sequence>MAWEAIRSIRPLPFLALLAGCAQQPYSAPEIAARMPELVYDERRQGGGDPTPDFLVRYASPSGNRTALYLTPDPALAGFSNGAPEDVLRPHLQRANRALGTELLRRGEVPGLARVRARSRLPGSETTCIIAPVSEPPSLEAICLAIVSGQAARAWITVGGIRGSGRDRTIYAAHMAVRLFGYLSRAAPQRPAAGDVRATPAQDSGQIFPEREAPPDPALEAAPDRPGR</sequence>
<reference evidence="2" key="1">
    <citation type="submission" date="2021-03" db="EMBL/GenBank/DDBJ databases">
        <authorList>
            <person name="So Y."/>
        </authorList>
    </citation>
    <scope>NUCLEOTIDE SEQUENCE</scope>
    <source>
        <strain evidence="2">SG15</strain>
    </source>
</reference>